<dbReference type="KEGG" id="sth:STH275"/>
<dbReference type="RefSeq" id="WP_011194410.1">
    <property type="nucleotide sequence ID" value="NC_006177.1"/>
</dbReference>
<dbReference type="EMBL" id="AP006840">
    <property type="protein sequence ID" value="BAD39260.1"/>
    <property type="molecule type" value="Genomic_DNA"/>
</dbReference>
<accession>Q67ST3</accession>
<dbReference type="InterPro" id="IPR054353">
    <property type="entry name" value="IstA-like_C"/>
</dbReference>
<dbReference type="SUPFAM" id="SSF46689">
    <property type="entry name" value="Homeodomain-like"/>
    <property type="match status" value="1"/>
</dbReference>
<dbReference type="Gene3D" id="1.10.10.60">
    <property type="entry name" value="Homeodomain-like"/>
    <property type="match status" value="1"/>
</dbReference>
<sequence length="504" mass="57846">MKGLKIEMAHVERIRWLLHVEGKSQRQVAKALGISRKTVAKYAQLTEIPRYRRQKPAEPLVLTPEFQAEIERRLAENEILPRKQRWTGRTIYEDLVALGYQGSEPTVRRHIAKIRKLKRMQPAFIPLDHDPGESIEVDWGEAVVVLDGVEVTVHILCVRLRWSGMPVVIAYPTQRQEAMFDGLRRALELLGGVPRRMTLDNLKQAVKRILEGRNREEQDAFLSFRTYYLIDSNFCNPASGNEKGSVENLVGLAQRYIVGPHREARTWDELNAILWQRCLEYARRVPQGSTQSILERWEHEKKFLRPLPARPFDCCKVALVTSNKVSCVTFETCRYSVPVQYANRSLQVRAYWDRIDIYVGQEKIASHPRCYERNREILDLDHYLELLHAKPGALEQAKPFRMAQLPAVYHQFRAELQAQGRSDREFIEILMLHRTYSVSEVSTALERALAQRTACYAAVKQLLGAQPDLADGAPPSTAGELASIRVQQPSLAQYNRLLKGGVVH</sequence>
<dbReference type="eggNOG" id="COG4584">
    <property type="taxonomic scope" value="Bacteria"/>
</dbReference>
<dbReference type="HOGENOM" id="CLU_020626_2_0_9"/>
<name>Q67ST3_SYMTH</name>
<dbReference type="InterPro" id="IPR001387">
    <property type="entry name" value="Cro/C1-type_HTH"/>
</dbReference>
<dbReference type="InterPro" id="IPR001584">
    <property type="entry name" value="Integrase_cat-core"/>
</dbReference>
<dbReference type="InterPro" id="IPR009057">
    <property type="entry name" value="Homeodomain-like_sf"/>
</dbReference>
<dbReference type="PROSITE" id="PS50994">
    <property type="entry name" value="INTEGRASE"/>
    <property type="match status" value="1"/>
</dbReference>
<feature type="domain" description="Integrase catalytic" evidence="1">
    <location>
        <begin position="127"/>
        <end position="314"/>
    </location>
</feature>
<evidence type="ECO:0000313" key="3">
    <source>
        <dbReference type="Proteomes" id="UP000000417"/>
    </source>
</evidence>
<dbReference type="InterPro" id="IPR012337">
    <property type="entry name" value="RNaseH-like_sf"/>
</dbReference>
<dbReference type="SUPFAM" id="SSF53098">
    <property type="entry name" value="Ribonuclease H-like"/>
    <property type="match status" value="1"/>
</dbReference>
<protein>
    <submittedName>
        <fullName evidence="2">Transposase</fullName>
    </submittedName>
</protein>
<dbReference type="PANTHER" id="PTHR35004:SF7">
    <property type="entry name" value="INTEGRASE PROTEIN"/>
    <property type="match status" value="1"/>
</dbReference>
<organism evidence="2 3">
    <name type="scientific">Symbiobacterium thermophilum (strain DSM 24528 / JCM 14929 / IAM 14863 / T)</name>
    <dbReference type="NCBI Taxonomy" id="292459"/>
    <lineage>
        <taxon>Bacteria</taxon>
        <taxon>Bacillati</taxon>
        <taxon>Bacillota</taxon>
        <taxon>Clostridia</taxon>
        <taxon>Eubacteriales</taxon>
        <taxon>Symbiobacteriaceae</taxon>
        <taxon>Symbiobacterium</taxon>
    </lineage>
</organism>
<dbReference type="Pfam" id="PF22483">
    <property type="entry name" value="Mu-transpos_C_2"/>
    <property type="match status" value="1"/>
</dbReference>
<keyword evidence="3" id="KW-1185">Reference proteome</keyword>
<dbReference type="NCBIfam" id="NF033546">
    <property type="entry name" value="transpos_IS21"/>
    <property type="match status" value="1"/>
</dbReference>
<dbReference type="AlphaFoldDB" id="Q67ST3"/>
<proteinExistence type="predicted"/>
<dbReference type="STRING" id="292459.STH275"/>
<gene>
    <name evidence="2" type="ordered locus">STH275</name>
</gene>
<dbReference type="GO" id="GO:0015074">
    <property type="term" value="P:DNA integration"/>
    <property type="evidence" value="ECO:0007669"/>
    <property type="project" value="InterPro"/>
</dbReference>
<reference evidence="2 3" key="1">
    <citation type="journal article" date="2004" name="Nucleic Acids Res.">
        <title>Genome sequence of Symbiobacterium thermophilum, an uncultivable bacterium that depends on microbial commensalism.</title>
        <authorList>
            <person name="Ueda K."/>
            <person name="Yamashita A."/>
            <person name="Ishikawa J."/>
            <person name="Shimada M."/>
            <person name="Watsuji T."/>
            <person name="Morimura K."/>
            <person name="Ikeda H."/>
            <person name="Hattori M."/>
            <person name="Beppu T."/>
        </authorList>
    </citation>
    <scope>NUCLEOTIDE SEQUENCE [LARGE SCALE GENOMIC DNA]</scope>
    <source>
        <strain evidence="3">T / IAM 14863</strain>
    </source>
</reference>
<evidence type="ECO:0000313" key="2">
    <source>
        <dbReference type="EMBL" id="BAD39260.1"/>
    </source>
</evidence>
<evidence type="ECO:0000259" key="1">
    <source>
        <dbReference type="PROSITE" id="PS50994"/>
    </source>
</evidence>
<dbReference type="Proteomes" id="UP000000417">
    <property type="component" value="Chromosome"/>
</dbReference>
<dbReference type="PANTHER" id="PTHR35004">
    <property type="entry name" value="TRANSPOSASE RV3428C-RELATED"/>
    <property type="match status" value="1"/>
</dbReference>
<dbReference type="CDD" id="cd00093">
    <property type="entry name" value="HTH_XRE"/>
    <property type="match status" value="1"/>
</dbReference>